<keyword evidence="3" id="KW-0479">Metal-binding</keyword>
<reference evidence="13" key="1">
    <citation type="submission" date="2012-07" db="EMBL/GenBank/DDBJ databases">
        <title>Genome of the Chinese tree shrew, a rising model animal genetically related to primates.</title>
        <authorList>
            <person name="Zhang G."/>
            <person name="Fan Y."/>
            <person name="Yao Y."/>
            <person name="Huang Z."/>
        </authorList>
    </citation>
    <scope>NUCLEOTIDE SEQUENCE [LARGE SCALE GENOMIC DNA]</scope>
</reference>
<dbReference type="InterPro" id="IPR017907">
    <property type="entry name" value="Znf_RING_CS"/>
</dbReference>
<keyword evidence="5" id="KW-0862">Zinc</keyword>
<dbReference type="SUPFAM" id="SSF49899">
    <property type="entry name" value="Concanavalin A-like lectins/glucanases"/>
    <property type="match status" value="1"/>
</dbReference>
<evidence type="ECO:0000259" key="10">
    <source>
        <dbReference type="PROSITE" id="PS50119"/>
    </source>
</evidence>
<protein>
    <submittedName>
        <fullName evidence="12">Tripartite motif-containing protein 5</fullName>
    </submittedName>
</protein>
<dbReference type="FunCoup" id="L8YAY4">
    <property type="interactions" value="152"/>
</dbReference>
<dbReference type="PROSITE" id="PS50119">
    <property type="entry name" value="ZF_BBOX"/>
    <property type="match status" value="1"/>
</dbReference>
<evidence type="ECO:0000256" key="2">
    <source>
        <dbReference type="ARBA" id="ARBA00022490"/>
    </source>
</evidence>
<dbReference type="Gene3D" id="3.30.40.10">
    <property type="entry name" value="Zinc/RING finger domain, C3HC4 (zinc finger)"/>
    <property type="match status" value="1"/>
</dbReference>
<dbReference type="InterPro" id="IPR003879">
    <property type="entry name" value="Butyrophylin_SPRY"/>
</dbReference>
<dbReference type="EMBL" id="KB361002">
    <property type="protein sequence ID" value="ELV13573.1"/>
    <property type="molecule type" value="Genomic_DNA"/>
</dbReference>
<evidence type="ECO:0000313" key="13">
    <source>
        <dbReference type="Proteomes" id="UP000011518"/>
    </source>
</evidence>
<dbReference type="Pfam" id="PF00622">
    <property type="entry name" value="SPRY"/>
    <property type="match status" value="1"/>
</dbReference>
<feature type="coiled-coil region" evidence="8">
    <location>
        <begin position="137"/>
        <end position="232"/>
    </location>
</feature>
<dbReference type="CDD" id="cd16591">
    <property type="entry name" value="RING-HC_TRIM5-like_C-IV"/>
    <property type="match status" value="1"/>
</dbReference>
<evidence type="ECO:0000259" key="11">
    <source>
        <dbReference type="PROSITE" id="PS50188"/>
    </source>
</evidence>
<dbReference type="PROSITE" id="PS00518">
    <property type="entry name" value="ZF_RING_1"/>
    <property type="match status" value="1"/>
</dbReference>
<dbReference type="PROSITE" id="PS50188">
    <property type="entry name" value="B302_SPRY"/>
    <property type="match status" value="1"/>
</dbReference>
<dbReference type="InterPro" id="IPR003877">
    <property type="entry name" value="SPRY_dom"/>
</dbReference>
<dbReference type="Pfam" id="PF00643">
    <property type="entry name" value="zf-B_box"/>
    <property type="match status" value="1"/>
</dbReference>
<dbReference type="SMART" id="SM00449">
    <property type="entry name" value="SPRY"/>
    <property type="match status" value="1"/>
</dbReference>
<dbReference type="CDD" id="cd19761">
    <property type="entry name" value="Bbox2_TRIM5-like"/>
    <property type="match status" value="1"/>
</dbReference>
<dbReference type="Gene3D" id="3.30.160.60">
    <property type="entry name" value="Classic Zinc Finger"/>
    <property type="match status" value="1"/>
</dbReference>
<dbReference type="SMART" id="SM00184">
    <property type="entry name" value="RING"/>
    <property type="match status" value="1"/>
</dbReference>
<dbReference type="InterPro" id="IPR013320">
    <property type="entry name" value="ConA-like_dom_sf"/>
</dbReference>
<feature type="domain" description="B box-type" evidence="10">
    <location>
        <begin position="92"/>
        <end position="133"/>
    </location>
</feature>
<keyword evidence="6 8" id="KW-0175">Coiled coil</keyword>
<dbReference type="PANTHER" id="PTHR24103">
    <property type="entry name" value="E3 UBIQUITIN-PROTEIN LIGASE TRIM"/>
    <property type="match status" value="1"/>
</dbReference>
<dbReference type="PRINTS" id="PR01407">
    <property type="entry name" value="BUTYPHLNCDUF"/>
</dbReference>
<accession>L8YAY4</accession>
<dbReference type="Gene3D" id="2.60.120.920">
    <property type="match status" value="1"/>
</dbReference>
<organism evidence="12 13">
    <name type="scientific">Tupaia chinensis</name>
    <name type="common">Chinese tree shrew</name>
    <name type="synonym">Tupaia belangeri chinensis</name>
    <dbReference type="NCBI Taxonomy" id="246437"/>
    <lineage>
        <taxon>Eukaryota</taxon>
        <taxon>Metazoa</taxon>
        <taxon>Chordata</taxon>
        <taxon>Craniata</taxon>
        <taxon>Vertebrata</taxon>
        <taxon>Euteleostomi</taxon>
        <taxon>Mammalia</taxon>
        <taxon>Eutheria</taxon>
        <taxon>Euarchontoglires</taxon>
        <taxon>Scandentia</taxon>
        <taxon>Tupaiidae</taxon>
        <taxon>Tupaia</taxon>
    </lineage>
</organism>
<evidence type="ECO:0000256" key="6">
    <source>
        <dbReference type="ARBA" id="ARBA00023054"/>
    </source>
</evidence>
<dbReference type="SUPFAM" id="SSF57845">
    <property type="entry name" value="B-box zinc-binding domain"/>
    <property type="match status" value="1"/>
</dbReference>
<dbReference type="SUPFAM" id="SSF57850">
    <property type="entry name" value="RING/U-box"/>
    <property type="match status" value="1"/>
</dbReference>
<dbReference type="InterPro" id="IPR001841">
    <property type="entry name" value="Znf_RING"/>
</dbReference>
<evidence type="ECO:0000256" key="7">
    <source>
        <dbReference type="PROSITE-ProRule" id="PRU00024"/>
    </source>
</evidence>
<name>L8YAY4_TUPCH</name>
<dbReference type="FunFam" id="3.30.40.10:FF:000144">
    <property type="entry name" value="Tripartite motif-containing 5 (Predicted)"/>
    <property type="match status" value="1"/>
</dbReference>
<dbReference type="FunFam" id="3.30.160.60:FF:000386">
    <property type="entry name" value="Tripartite motif-containing 5 (Predicted)"/>
    <property type="match status" value="1"/>
</dbReference>
<evidence type="ECO:0000256" key="8">
    <source>
        <dbReference type="SAM" id="Coils"/>
    </source>
</evidence>
<dbReference type="SMART" id="SM00336">
    <property type="entry name" value="BBOX"/>
    <property type="match status" value="1"/>
</dbReference>
<dbReference type="InterPro" id="IPR000315">
    <property type="entry name" value="Znf_B-box"/>
</dbReference>
<evidence type="ECO:0000256" key="5">
    <source>
        <dbReference type="ARBA" id="ARBA00022833"/>
    </source>
</evidence>
<dbReference type="eggNOG" id="KOG2177">
    <property type="taxonomic scope" value="Eukaryota"/>
</dbReference>
<dbReference type="InterPro" id="IPR013083">
    <property type="entry name" value="Znf_RING/FYVE/PHD"/>
</dbReference>
<dbReference type="AlphaFoldDB" id="L8YAY4"/>
<dbReference type="PROSITE" id="PS50089">
    <property type="entry name" value="ZF_RING_2"/>
    <property type="match status" value="1"/>
</dbReference>
<reference evidence="13" key="2">
    <citation type="journal article" date="2013" name="Nat. Commun.">
        <title>Genome of the Chinese tree shrew.</title>
        <authorList>
            <person name="Fan Y."/>
            <person name="Huang Z.Y."/>
            <person name="Cao C.C."/>
            <person name="Chen C.S."/>
            <person name="Chen Y.X."/>
            <person name="Fan D.D."/>
            <person name="He J."/>
            <person name="Hou H.L."/>
            <person name="Hu L."/>
            <person name="Hu X.T."/>
            <person name="Jiang X.T."/>
            <person name="Lai R."/>
            <person name="Lang Y.S."/>
            <person name="Liang B."/>
            <person name="Liao S.G."/>
            <person name="Mu D."/>
            <person name="Ma Y.Y."/>
            <person name="Niu Y.Y."/>
            <person name="Sun X.Q."/>
            <person name="Xia J.Q."/>
            <person name="Xiao J."/>
            <person name="Xiong Z.Q."/>
            <person name="Xu L."/>
            <person name="Yang L."/>
            <person name="Zhang Y."/>
            <person name="Zhao W."/>
            <person name="Zhao X.D."/>
            <person name="Zheng Y.T."/>
            <person name="Zhou J.M."/>
            <person name="Zhu Y.B."/>
            <person name="Zhang G.J."/>
            <person name="Wang J."/>
            <person name="Yao Y.G."/>
        </authorList>
    </citation>
    <scope>NUCLEOTIDE SEQUENCE [LARGE SCALE GENOMIC DNA]</scope>
</reference>
<feature type="domain" description="RING-type" evidence="9">
    <location>
        <begin position="15"/>
        <end position="60"/>
    </location>
</feature>
<evidence type="ECO:0000256" key="1">
    <source>
        <dbReference type="ARBA" id="ARBA00004496"/>
    </source>
</evidence>
<dbReference type="InParanoid" id="L8YAY4"/>
<dbReference type="GO" id="GO:0008270">
    <property type="term" value="F:zinc ion binding"/>
    <property type="evidence" value="ECO:0007669"/>
    <property type="project" value="UniProtKB-KW"/>
</dbReference>
<keyword evidence="13" id="KW-1185">Reference proteome</keyword>
<dbReference type="STRING" id="246437.L8YAY4"/>
<keyword evidence="2" id="KW-0963">Cytoplasm</keyword>
<gene>
    <name evidence="12" type="ORF">TREES_T100018044</name>
</gene>
<evidence type="ECO:0000313" key="12">
    <source>
        <dbReference type="EMBL" id="ELV13573.1"/>
    </source>
</evidence>
<keyword evidence="4 7" id="KW-0863">Zinc-finger</keyword>
<comment type="subcellular location">
    <subcellularLocation>
        <location evidence="1">Cytoplasm</location>
    </subcellularLocation>
</comment>
<dbReference type="InterPro" id="IPR027370">
    <property type="entry name" value="Znf-RING_euk"/>
</dbReference>
<dbReference type="InterPro" id="IPR043136">
    <property type="entry name" value="B30.2/SPRY_sf"/>
</dbReference>
<dbReference type="CDD" id="cd15822">
    <property type="entry name" value="SPRY_PRY_TRIM5"/>
    <property type="match status" value="1"/>
</dbReference>
<dbReference type="Proteomes" id="UP000011518">
    <property type="component" value="Unassembled WGS sequence"/>
</dbReference>
<dbReference type="InterPro" id="IPR001870">
    <property type="entry name" value="B30.2/SPRY"/>
</dbReference>
<dbReference type="Pfam" id="PF13445">
    <property type="entry name" value="zf-RING_UBOX"/>
    <property type="match status" value="1"/>
</dbReference>
<feature type="domain" description="B30.2/SPRY" evidence="11">
    <location>
        <begin position="268"/>
        <end position="476"/>
    </location>
</feature>
<evidence type="ECO:0000256" key="4">
    <source>
        <dbReference type="ARBA" id="ARBA00022771"/>
    </source>
</evidence>
<dbReference type="GO" id="GO:0005737">
    <property type="term" value="C:cytoplasm"/>
    <property type="evidence" value="ECO:0007669"/>
    <property type="project" value="UniProtKB-SubCell"/>
</dbReference>
<evidence type="ECO:0000256" key="3">
    <source>
        <dbReference type="ARBA" id="ARBA00022723"/>
    </source>
</evidence>
<proteinExistence type="predicted"/>
<dbReference type="InterPro" id="IPR050143">
    <property type="entry name" value="TRIM/RBCC"/>
</dbReference>
<evidence type="ECO:0000259" key="9">
    <source>
        <dbReference type="PROSITE" id="PS50089"/>
    </source>
</evidence>
<sequence>MALAILMNIKEEVTCPICLELLTKPQSLDCGHSFCQSCITANQTKSTVGQEGECFCPVCRVSYRLGSLRPNHYLANIVEKLREANLSPEEKQEVHHCARHGEKLLLFCKEDGKAICLLCERSQEHRGHQTFLIEEAEQEYQEKLQATLKDLMEKQQEVEKWKADIHEEKTSWKAGGDPFLGKFKILREMLDSEEQKVLQKLEKEERNILLGLEESENELAQQSQSMRGLISDLEYRLKGSKMEMLQDVNDSIKRCETVTLKKPNTFPKEQRRVSPSSRLMLILKEYKVHVTMTPINNANILISNDRRQVRYQSSFWIAKVSHSEDNCPYNGILGVPGITSGKHYWEVDVSNKRAWILGVCLKTCVSFFRKPNLVQCASYLPKNGYWVIGLQDRSESKDFKGSLFCDPLLLTPSLTVPLCRIGVFVDYEAGTVSFFNATNHGFLIYKFSASSFSQEIFPYFNPMRCEFPMTLCSPFS</sequence>